<feature type="chain" id="PRO_5005791541" evidence="2">
    <location>
        <begin position="30"/>
        <end position="197"/>
    </location>
</feature>
<keyword evidence="2" id="KW-0732">Signal</keyword>
<dbReference type="KEGG" id="cdx:CDES_13315"/>
<feature type="region of interest" description="Disordered" evidence="1">
    <location>
        <begin position="94"/>
        <end position="148"/>
    </location>
</feature>
<dbReference type="STRING" id="931089.CDES_13315"/>
<name>A0A0M4CS02_9CORY</name>
<evidence type="ECO:0000256" key="1">
    <source>
        <dbReference type="SAM" id="MobiDB-lite"/>
    </source>
</evidence>
<dbReference type="OrthoDB" id="4410987at2"/>
<proteinExistence type="predicted"/>
<reference evidence="3 4" key="1">
    <citation type="submission" date="2014-08" db="EMBL/GenBank/DDBJ databases">
        <title>Complete genome sequence of Corynebacterium deserti GIMN1.010 (=DSM 45689), isolated from desert sand in western China.</title>
        <authorList>
            <person name="Ruckert C."/>
            <person name="Albersmeier A."/>
            <person name="Kalinowski J."/>
        </authorList>
    </citation>
    <scope>NUCLEOTIDE SEQUENCE [LARGE SCALE GENOMIC DNA]</scope>
    <source>
        <strain evidence="3 4">GIMN1.010</strain>
    </source>
</reference>
<dbReference type="AlphaFoldDB" id="A0A0M4CS02"/>
<evidence type="ECO:0000313" key="4">
    <source>
        <dbReference type="Proteomes" id="UP000068067"/>
    </source>
</evidence>
<dbReference type="EMBL" id="CP009220">
    <property type="protein sequence ID" value="ALC07005.1"/>
    <property type="molecule type" value="Genomic_DNA"/>
</dbReference>
<gene>
    <name evidence="3" type="ORF">CDES_13315</name>
</gene>
<evidence type="ECO:0000313" key="3">
    <source>
        <dbReference type="EMBL" id="ALC07005.1"/>
    </source>
</evidence>
<dbReference type="RefSeq" id="WP_053545878.1">
    <property type="nucleotide sequence ID" value="NZ_CP009220.1"/>
</dbReference>
<feature type="signal peptide" evidence="2">
    <location>
        <begin position="1"/>
        <end position="29"/>
    </location>
</feature>
<feature type="compositionally biased region" description="Gly residues" evidence="1">
    <location>
        <begin position="111"/>
        <end position="122"/>
    </location>
</feature>
<feature type="compositionally biased region" description="Low complexity" evidence="1">
    <location>
        <begin position="123"/>
        <end position="147"/>
    </location>
</feature>
<evidence type="ECO:0000256" key="2">
    <source>
        <dbReference type="SAM" id="SignalP"/>
    </source>
</evidence>
<accession>A0A0M4CS02</accession>
<keyword evidence="4" id="KW-1185">Reference proteome</keyword>
<dbReference type="Proteomes" id="UP000068067">
    <property type="component" value="Chromosome"/>
</dbReference>
<organism evidence="3 4">
    <name type="scientific">Corynebacterium deserti GIMN1.010</name>
    <dbReference type="NCBI Taxonomy" id="931089"/>
    <lineage>
        <taxon>Bacteria</taxon>
        <taxon>Bacillati</taxon>
        <taxon>Actinomycetota</taxon>
        <taxon>Actinomycetes</taxon>
        <taxon>Mycobacteriales</taxon>
        <taxon>Corynebacteriaceae</taxon>
        <taxon>Corynebacterium</taxon>
    </lineage>
</organism>
<sequence length="197" mass="19431">MPSFFRRLATALAVGVTTLSLAPIPAGHAAVGAMLNQLPSGEISCATAEAYWTNDADYQSKVDQAQALAAMDARGSEILDVLARVDAAAENCGLKGTSGASDPATTDGEVGSDGAGSDGAGSDGVASGTTDTAAAPAAGSGGTSDAPVTDAEAVLGPVRGDAATPMKIIEVLGQGQVEVPDANALLSNYLRQLTIII</sequence>
<dbReference type="PATRIC" id="fig|931089.4.peg.2695"/>
<protein>
    <submittedName>
        <fullName evidence="3">Putative secreted protein</fullName>
    </submittedName>
</protein>